<dbReference type="RefSeq" id="WP_276828919.1">
    <property type="nucleotide sequence ID" value="NZ_DYVX01000092.1"/>
</dbReference>
<keyword evidence="2" id="KW-0472">Membrane</keyword>
<dbReference type="GO" id="GO:0005886">
    <property type="term" value="C:plasma membrane"/>
    <property type="evidence" value="ECO:0007669"/>
    <property type="project" value="TreeGrafter"/>
</dbReference>
<evidence type="ECO:0000313" key="4">
    <source>
        <dbReference type="EMBL" id="HJF92974.1"/>
    </source>
</evidence>
<dbReference type="InterPro" id="IPR012338">
    <property type="entry name" value="Beta-lactam/transpept-like"/>
</dbReference>
<dbReference type="AlphaFoldDB" id="A0A921HXM3"/>
<proteinExistence type="predicted"/>
<sequence>KSLSELDATRGQIIVMEVQTGTIKASAGTEIKPQESGLVRTASLLAALETKTIELSDTIDVGNGVFAIDEDTLFDHNWRKGGYGKMTLQQGFGASSNIVICQSAIKTFKDASTFAKVLSKYGYQVKDTSLVCNPSGYGILTTPLQNLTFYNAIAQGTISDKETVNNIKHALEYSVTNGLGQLAISDMVNIAGATGTIQQPNGEYTTEFCGYFPAEAPQYSVIVTINMKEGTINSGAMAGEIFRQIAEILTMGESPDVEGLTFWTADTILRANRPLVTLMDSLYRYVYADSLCSLTFEKDLKWMNEYRNQLCRYYDKYQLGTDTLSPYAKADAVIEASRKLWELDSDGSTMGMNVKNGIEYTRLAFQQFNEYAQLSDLCKTSSQKVLLRNEITAWLALKDLLSNIYSDYIYLKYWGGSITGPILSKGENEILESHISLNRKERMILNDKYDSGDNKGVYIECAQYLLFNCSRLALKKYCSADENDESYQQLIDDAQLKLSMLPLILNKWIASYEAWANEMDTYYYFKNVSDKIVGNTLIELSKLISSI</sequence>
<name>A0A921HXM3_9BACT</name>
<accession>A0A921HXM3</accession>
<dbReference type="Pfam" id="PF00905">
    <property type="entry name" value="Transpeptidase"/>
    <property type="match status" value="1"/>
</dbReference>
<reference evidence="4" key="1">
    <citation type="journal article" date="2021" name="PeerJ">
        <title>Extensive microbial diversity within the chicken gut microbiome revealed by metagenomics and culture.</title>
        <authorList>
            <person name="Gilroy R."/>
            <person name="Ravi A."/>
            <person name="Getino M."/>
            <person name="Pursley I."/>
            <person name="Horton D.L."/>
            <person name="Alikhan N.F."/>
            <person name="Baker D."/>
            <person name="Gharbi K."/>
            <person name="Hall N."/>
            <person name="Watson M."/>
            <person name="Adriaenssens E.M."/>
            <person name="Foster-Nyarko E."/>
            <person name="Jarju S."/>
            <person name="Secka A."/>
            <person name="Antonio M."/>
            <person name="Oren A."/>
            <person name="Chaudhuri R.R."/>
            <person name="La Ragione R."/>
            <person name="Hildebrand F."/>
            <person name="Pallen M.J."/>
        </authorList>
    </citation>
    <scope>NUCLEOTIDE SEQUENCE</scope>
    <source>
        <strain evidence="4">CHK55-1828</strain>
    </source>
</reference>
<dbReference type="GO" id="GO:0008658">
    <property type="term" value="F:penicillin binding"/>
    <property type="evidence" value="ECO:0007669"/>
    <property type="project" value="InterPro"/>
</dbReference>
<dbReference type="Gene3D" id="3.40.710.10">
    <property type="entry name" value="DD-peptidase/beta-lactamase superfamily"/>
    <property type="match status" value="2"/>
</dbReference>
<gene>
    <name evidence="4" type="ORF">K8W02_11440</name>
</gene>
<dbReference type="InterPro" id="IPR050515">
    <property type="entry name" value="Beta-lactam/transpept"/>
</dbReference>
<dbReference type="EMBL" id="DYVX01000092">
    <property type="protein sequence ID" value="HJF92974.1"/>
    <property type="molecule type" value="Genomic_DNA"/>
</dbReference>
<evidence type="ECO:0000313" key="5">
    <source>
        <dbReference type="Proteomes" id="UP000717835"/>
    </source>
</evidence>
<dbReference type="SUPFAM" id="SSF56601">
    <property type="entry name" value="beta-lactamase/transpeptidase-like"/>
    <property type="match status" value="1"/>
</dbReference>
<dbReference type="InterPro" id="IPR001460">
    <property type="entry name" value="PCN-bd_Tpept"/>
</dbReference>
<feature type="domain" description="Penicillin-binding protein transpeptidase" evidence="3">
    <location>
        <begin position="42"/>
        <end position="246"/>
    </location>
</feature>
<evidence type="ECO:0000256" key="1">
    <source>
        <dbReference type="ARBA" id="ARBA00004370"/>
    </source>
</evidence>
<dbReference type="GO" id="GO:0071555">
    <property type="term" value="P:cell wall organization"/>
    <property type="evidence" value="ECO:0007669"/>
    <property type="project" value="TreeGrafter"/>
</dbReference>
<reference evidence="4" key="2">
    <citation type="submission" date="2021-09" db="EMBL/GenBank/DDBJ databases">
        <authorList>
            <person name="Gilroy R."/>
        </authorList>
    </citation>
    <scope>NUCLEOTIDE SEQUENCE</scope>
    <source>
        <strain evidence="4">CHK55-1828</strain>
    </source>
</reference>
<dbReference type="Gene3D" id="3.30.450.330">
    <property type="match status" value="2"/>
</dbReference>
<comment type="caution">
    <text evidence="4">The sequence shown here is derived from an EMBL/GenBank/DDBJ whole genome shotgun (WGS) entry which is preliminary data.</text>
</comment>
<organism evidence="4 5">
    <name type="scientific">Mediterranea massiliensis</name>
    <dbReference type="NCBI Taxonomy" id="1841865"/>
    <lineage>
        <taxon>Bacteria</taxon>
        <taxon>Pseudomonadati</taxon>
        <taxon>Bacteroidota</taxon>
        <taxon>Bacteroidia</taxon>
        <taxon>Bacteroidales</taxon>
        <taxon>Bacteroidaceae</taxon>
        <taxon>Mediterranea</taxon>
    </lineage>
</organism>
<dbReference type="Proteomes" id="UP000717835">
    <property type="component" value="Unassembled WGS sequence"/>
</dbReference>
<dbReference type="PANTHER" id="PTHR30627:SF1">
    <property type="entry name" value="PEPTIDOGLYCAN D,D-TRANSPEPTIDASE FTSI"/>
    <property type="match status" value="1"/>
</dbReference>
<evidence type="ECO:0000259" key="3">
    <source>
        <dbReference type="Pfam" id="PF00905"/>
    </source>
</evidence>
<dbReference type="PANTHER" id="PTHR30627">
    <property type="entry name" value="PEPTIDOGLYCAN D,D-TRANSPEPTIDASE"/>
    <property type="match status" value="1"/>
</dbReference>
<evidence type="ECO:0000256" key="2">
    <source>
        <dbReference type="ARBA" id="ARBA00023136"/>
    </source>
</evidence>
<feature type="non-terminal residue" evidence="4">
    <location>
        <position position="1"/>
    </location>
</feature>
<protein>
    <recommendedName>
        <fullName evidence="3">Penicillin-binding protein transpeptidase domain-containing protein</fullName>
    </recommendedName>
</protein>
<comment type="subcellular location">
    <subcellularLocation>
        <location evidence="1">Membrane</location>
    </subcellularLocation>
</comment>